<keyword evidence="1" id="KW-1133">Transmembrane helix</keyword>
<proteinExistence type="predicted"/>
<feature type="transmembrane region" description="Helical" evidence="1">
    <location>
        <begin position="38"/>
        <end position="58"/>
    </location>
</feature>
<evidence type="ECO:0000313" key="2">
    <source>
        <dbReference type="EMBL" id="MBK3515931.1"/>
    </source>
</evidence>
<comment type="caution">
    <text evidence="2">The sequence shown here is derived from an EMBL/GenBank/DDBJ whole genome shotgun (WGS) entry which is preliminary data.</text>
</comment>
<dbReference type="RefSeq" id="WP_200463163.1">
    <property type="nucleotide sequence ID" value="NZ_JAENRR010000002.1"/>
</dbReference>
<name>A0ABS1HE34_9BACT</name>
<dbReference type="PANTHER" id="PTHR34821:SF2">
    <property type="entry name" value="INNER MEMBRANE PROTEIN YDCZ"/>
    <property type="match status" value="1"/>
</dbReference>
<feature type="transmembrane region" description="Helical" evidence="1">
    <location>
        <begin position="123"/>
        <end position="146"/>
    </location>
</feature>
<evidence type="ECO:0000256" key="1">
    <source>
        <dbReference type="SAM" id="Phobius"/>
    </source>
</evidence>
<dbReference type="InterPro" id="IPR006750">
    <property type="entry name" value="YdcZ"/>
</dbReference>
<dbReference type="Pfam" id="PF04657">
    <property type="entry name" value="DMT_YdcZ"/>
    <property type="match status" value="1"/>
</dbReference>
<gene>
    <name evidence="2" type="ORF">JIV24_01175</name>
</gene>
<accession>A0ABS1HE34</accession>
<protein>
    <submittedName>
        <fullName evidence="2">DMT family transporter</fullName>
    </submittedName>
</protein>
<feature type="transmembrane region" description="Helical" evidence="1">
    <location>
        <begin position="70"/>
        <end position="92"/>
    </location>
</feature>
<keyword evidence="3" id="KW-1185">Reference proteome</keyword>
<evidence type="ECO:0000313" key="3">
    <source>
        <dbReference type="Proteomes" id="UP000605676"/>
    </source>
</evidence>
<reference evidence="2 3" key="1">
    <citation type="submission" date="2021-01" db="EMBL/GenBank/DDBJ databases">
        <title>Carboxyliciviraga sp.nov., isolated from coastal sediments.</title>
        <authorList>
            <person name="Lu D."/>
            <person name="Zhang T."/>
        </authorList>
    </citation>
    <scope>NUCLEOTIDE SEQUENCE [LARGE SCALE GENOMIC DNA]</scope>
    <source>
        <strain evidence="2 3">N1Y132</strain>
    </source>
</reference>
<dbReference type="EMBL" id="JAENRR010000002">
    <property type="protein sequence ID" value="MBK3515931.1"/>
    <property type="molecule type" value="Genomic_DNA"/>
</dbReference>
<dbReference type="Proteomes" id="UP000605676">
    <property type="component" value="Unassembled WGS sequence"/>
</dbReference>
<dbReference type="PANTHER" id="PTHR34821">
    <property type="entry name" value="INNER MEMBRANE PROTEIN YDCZ"/>
    <property type="match status" value="1"/>
</dbReference>
<keyword evidence="1" id="KW-0812">Transmembrane</keyword>
<organism evidence="2 3">
    <name type="scientific">Carboxylicivirga marina</name>
    <dbReference type="NCBI Taxonomy" id="2800988"/>
    <lineage>
        <taxon>Bacteria</taxon>
        <taxon>Pseudomonadati</taxon>
        <taxon>Bacteroidota</taxon>
        <taxon>Bacteroidia</taxon>
        <taxon>Marinilabiliales</taxon>
        <taxon>Marinilabiliaceae</taxon>
        <taxon>Carboxylicivirga</taxon>
    </lineage>
</organism>
<keyword evidence="1" id="KW-0472">Membrane</keyword>
<sequence length="149" mass="15597">MYLKYILTGIALIIGGLLAVQGSINSQLGGILKSPTQAAFVSFFVGTITLFALNIVMRTELPSKALIAEMPLYLFIGGIIGAIYVSSAIILIPKIGVATMLGASIGGQMIVASVIDHYGLFNVAVHAVSPGRIIGIVLLIIGVLLVQRF</sequence>